<dbReference type="GO" id="GO:0008233">
    <property type="term" value="F:peptidase activity"/>
    <property type="evidence" value="ECO:0007669"/>
    <property type="project" value="InterPro"/>
</dbReference>
<dbReference type="EMBL" id="QEOP01000001">
    <property type="protein sequence ID" value="PVZ94985.1"/>
    <property type="molecule type" value="Genomic_DNA"/>
</dbReference>
<dbReference type="SUPFAM" id="SSF55166">
    <property type="entry name" value="Hedgehog/DD-peptidase"/>
    <property type="match status" value="1"/>
</dbReference>
<gene>
    <name evidence="2" type="ORF">DDQ50_00130</name>
</gene>
<dbReference type="Proteomes" id="UP000244893">
    <property type="component" value="Unassembled WGS sequence"/>
</dbReference>
<name>A0A2V1HR06_9MICO</name>
<organism evidence="2 3">
    <name type="scientific">Amnibacterium flavum</name>
    <dbReference type="NCBI Taxonomy" id="2173173"/>
    <lineage>
        <taxon>Bacteria</taxon>
        <taxon>Bacillati</taxon>
        <taxon>Actinomycetota</taxon>
        <taxon>Actinomycetes</taxon>
        <taxon>Micrococcales</taxon>
        <taxon>Microbacteriaceae</taxon>
        <taxon>Amnibacterium</taxon>
    </lineage>
</organism>
<dbReference type="InterPro" id="IPR052179">
    <property type="entry name" value="DD-CPase-like"/>
</dbReference>
<dbReference type="Pfam" id="PF02557">
    <property type="entry name" value="VanY"/>
    <property type="match status" value="1"/>
</dbReference>
<evidence type="ECO:0000259" key="1">
    <source>
        <dbReference type="Pfam" id="PF02557"/>
    </source>
</evidence>
<dbReference type="InterPro" id="IPR003709">
    <property type="entry name" value="VanY-like_core_dom"/>
</dbReference>
<reference evidence="2 3" key="1">
    <citation type="submission" date="2018-05" db="EMBL/GenBank/DDBJ databases">
        <title>Amnibacterium sp. M8JJ-5, whole genome shotgun sequence.</title>
        <authorList>
            <person name="Tuo L."/>
        </authorList>
    </citation>
    <scope>NUCLEOTIDE SEQUENCE [LARGE SCALE GENOMIC DNA]</scope>
    <source>
        <strain evidence="2 3">M8JJ-5</strain>
    </source>
</reference>
<dbReference type="CDD" id="cd14814">
    <property type="entry name" value="Peptidase_M15"/>
    <property type="match status" value="1"/>
</dbReference>
<sequence length="353" mass="37447">MDAGVDTVDHLAAAHKTPVFGLDHPQSTGRPHLGRRVMRRRFSVGSGTTSGRLSQADAVRPARHNCTRERLPASPIGPPKSRLIENLTLRQSVNVTDTDSETTPDQGWSRRQVLAASAAAFIAATIAAVAGPAPKAIASTNGQVPANQLTMVPGSSGSVPLDINTAAAWLAMVAACASSTGVTMVVTSPDGGYRDLAMQQNLIDNPEGPVGIAPLGQSSHGWGTAVDIWNRQYPWLVANASTYGFTQTFSNEPWHWQYNGDAYTPPTTPQGVTTMVVAFKVIFDQPGHAKHGTRAIVTPSEIGTARFFRELGADTPTQTMADKYITAANGGNALQDFHLSGQEYLIMQGMSSS</sequence>
<comment type="caution">
    <text evidence="2">The sequence shown here is derived from an EMBL/GenBank/DDBJ whole genome shotgun (WGS) entry which is preliminary data.</text>
</comment>
<dbReference type="AlphaFoldDB" id="A0A2V1HR06"/>
<dbReference type="InterPro" id="IPR009045">
    <property type="entry name" value="Zn_M74/Hedgehog-like"/>
</dbReference>
<evidence type="ECO:0000313" key="2">
    <source>
        <dbReference type="EMBL" id="PVZ94985.1"/>
    </source>
</evidence>
<dbReference type="Gene3D" id="3.30.1380.10">
    <property type="match status" value="1"/>
</dbReference>
<dbReference type="PANTHER" id="PTHR34385">
    <property type="entry name" value="D-ALANYL-D-ALANINE CARBOXYPEPTIDASE"/>
    <property type="match status" value="1"/>
</dbReference>
<evidence type="ECO:0000313" key="3">
    <source>
        <dbReference type="Proteomes" id="UP000244893"/>
    </source>
</evidence>
<accession>A0A2V1HR06</accession>
<protein>
    <recommendedName>
        <fullName evidence="1">D-alanyl-D-alanine carboxypeptidase-like core domain-containing protein</fullName>
    </recommendedName>
</protein>
<feature type="domain" description="D-alanyl-D-alanine carboxypeptidase-like core" evidence="1">
    <location>
        <begin position="162"/>
        <end position="260"/>
    </location>
</feature>
<dbReference type="PANTHER" id="PTHR34385:SF1">
    <property type="entry name" value="PEPTIDOGLYCAN L-ALANYL-D-GLUTAMATE ENDOPEPTIDASE CWLK"/>
    <property type="match status" value="1"/>
</dbReference>
<dbReference type="GO" id="GO:0006508">
    <property type="term" value="P:proteolysis"/>
    <property type="evidence" value="ECO:0007669"/>
    <property type="project" value="InterPro"/>
</dbReference>
<keyword evidence="3" id="KW-1185">Reference proteome</keyword>
<proteinExistence type="predicted"/>